<feature type="compositionally biased region" description="Low complexity" evidence="1">
    <location>
        <begin position="763"/>
        <end position="786"/>
    </location>
</feature>
<evidence type="ECO:0000313" key="3">
    <source>
        <dbReference type="Proteomes" id="UP000194127"/>
    </source>
</evidence>
<organism evidence="2 3">
    <name type="scientific">Postia placenta MAD-698-R-SB12</name>
    <dbReference type="NCBI Taxonomy" id="670580"/>
    <lineage>
        <taxon>Eukaryota</taxon>
        <taxon>Fungi</taxon>
        <taxon>Dikarya</taxon>
        <taxon>Basidiomycota</taxon>
        <taxon>Agaricomycotina</taxon>
        <taxon>Agaricomycetes</taxon>
        <taxon>Polyporales</taxon>
        <taxon>Adustoporiaceae</taxon>
        <taxon>Rhodonia</taxon>
    </lineage>
</organism>
<dbReference type="Proteomes" id="UP000194127">
    <property type="component" value="Unassembled WGS sequence"/>
</dbReference>
<feature type="region of interest" description="Disordered" evidence="1">
    <location>
        <begin position="223"/>
        <end position="337"/>
    </location>
</feature>
<evidence type="ECO:0000313" key="2">
    <source>
        <dbReference type="EMBL" id="OSX62132.1"/>
    </source>
</evidence>
<feature type="compositionally biased region" description="Basic residues" evidence="1">
    <location>
        <begin position="787"/>
        <end position="796"/>
    </location>
</feature>
<dbReference type="AlphaFoldDB" id="A0A1X6N0X4"/>
<sequence length="914" mass="98659">MSTSALDLSDIIDVSQLSSEPESSSPDCHANSLGAQAALRPLLIWRALRSQNGPSVSVSSAHDGRKHSAVSAFSPYTDARDVFLCDDYPPSQLPSAPDIVPESTPRPLAIVTHFMSETNAPEMDFAGLLGPVVTPSNHQTDRTLAVQMQMPTASAFDEDLQREYNADVELIGLFGQGITADTHPVSSVVGPGLPEVEQEPTTTKYTNRIRGTTVDNVMDKRVVDGQDDISTPDDVGATCDDEFGVTEAPSSAGPSVASRSTPLSLPNLQALHKAAQTTEHPVEETGVSAENSLRRSTRKRKHVEPAPSTMSANSKQSIDPPRQVRSGSSTTSGRETAAIVIPEPAAPRAMPLQTADGRFACPHCPARTFQRYYDCRRHMDTSKRCLGWNGIVYPCHRCGSEYTRRDAVKRHMDDKPDCAQDVISSLAHKHAPARSVKLRGWKPSPPLTMPSHTNNSNVANAPDVEDVEIPKGWREHIASLEARRRCKPALKDDGTEHGADARTAARGGEHTALLHNVGAPSEYKTWLGTTRRCPQHLALVSSATRHSPLDMAYPQADSFVSYTLVNPLDASGITLSFEQAMRLHSSSHPQAEQPVGGFPTPWIIENSYLDIMRPPEDVYTPWHLDGQSAVLGNTYDAMLLASEYASEHGRLAAAECLLSPPIDPIDPILLAHPSTYEIASALGDPTHSRHTPAAAANSALSSSPVFPPLPCTPSSSPDSITSSPGNTDSASEAGSSRSLSLPIRSSVQSREHCHHPYRRNRARSSCSVSASDSSSPSPRTGSSNTRRSPRHTRRRNVQVDGKVPEPEDMDEPGMVKCKSCALVLLKTSMKRHVETHGLPGKWSCCGVPVQLASKYGIPASAEPYEHKGRWMVGGCGTHCSRKDALVRHLNSESKECVGDVDVADALGWLEDASQ</sequence>
<reference evidence="2 3" key="1">
    <citation type="submission" date="2017-04" db="EMBL/GenBank/DDBJ databases">
        <title>Genome Sequence of the Model Brown-Rot Fungus Postia placenta SB12.</title>
        <authorList>
            <consortium name="DOE Joint Genome Institute"/>
            <person name="Gaskell J."/>
            <person name="Kersten P."/>
            <person name="Larrondo L.F."/>
            <person name="Canessa P."/>
            <person name="Martinez D."/>
            <person name="Hibbett D."/>
            <person name="Schmoll M."/>
            <person name="Kubicek C.P."/>
            <person name="Martinez A.T."/>
            <person name="Yadav J."/>
            <person name="Master E."/>
            <person name="Magnuson J.K."/>
            <person name="James T."/>
            <person name="Yaver D."/>
            <person name="Berka R."/>
            <person name="Labutti K."/>
            <person name="Lipzen A."/>
            <person name="Aerts A."/>
            <person name="Barry K."/>
            <person name="Henrissat B."/>
            <person name="Blanchette R."/>
            <person name="Grigoriev I."/>
            <person name="Cullen D."/>
        </authorList>
    </citation>
    <scope>NUCLEOTIDE SEQUENCE [LARGE SCALE GENOMIC DNA]</scope>
    <source>
        <strain evidence="2 3">MAD-698-R-SB12</strain>
    </source>
</reference>
<evidence type="ECO:0008006" key="4">
    <source>
        <dbReference type="Google" id="ProtNLM"/>
    </source>
</evidence>
<feature type="compositionally biased region" description="Low complexity" evidence="1">
    <location>
        <begin position="712"/>
        <end position="746"/>
    </location>
</feature>
<accession>A0A1X6N0X4</accession>
<gene>
    <name evidence="2" type="ORF">POSPLADRAFT_1143311</name>
</gene>
<dbReference type="GeneID" id="36330494"/>
<feature type="compositionally biased region" description="Low complexity" evidence="1">
    <location>
        <begin position="693"/>
        <end position="703"/>
    </location>
</feature>
<feature type="compositionally biased region" description="Polar residues" evidence="1">
    <location>
        <begin position="248"/>
        <end position="267"/>
    </location>
</feature>
<name>A0A1X6N0X4_9APHY</name>
<protein>
    <recommendedName>
        <fullName evidence="4">C2H2-type domain-containing protein</fullName>
    </recommendedName>
</protein>
<dbReference type="RefSeq" id="XP_024338926.1">
    <property type="nucleotide sequence ID" value="XM_024485545.1"/>
</dbReference>
<dbReference type="EMBL" id="KZ110597">
    <property type="protein sequence ID" value="OSX62132.1"/>
    <property type="molecule type" value="Genomic_DNA"/>
</dbReference>
<evidence type="ECO:0000256" key="1">
    <source>
        <dbReference type="SAM" id="MobiDB-lite"/>
    </source>
</evidence>
<feature type="compositionally biased region" description="Low complexity" evidence="1">
    <location>
        <begin position="325"/>
        <end position="334"/>
    </location>
</feature>
<feature type="compositionally biased region" description="Polar residues" evidence="1">
    <location>
        <begin position="450"/>
        <end position="459"/>
    </location>
</feature>
<dbReference type="Gene3D" id="3.30.160.60">
    <property type="entry name" value="Classic Zinc Finger"/>
    <property type="match status" value="1"/>
</dbReference>
<feature type="region of interest" description="Disordered" evidence="1">
    <location>
        <begin position="681"/>
        <end position="810"/>
    </location>
</feature>
<dbReference type="OrthoDB" id="8922241at2759"/>
<feature type="region of interest" description="Disordered" evidence="1">
    <location>
        <begin position="434"/>
        <end position="460"/>
    </location>
</feature>
<dbReference type="STRING" id="670580.A0A1X6N0X4"/>
<feature type="compositionally biased region" description="Basic residues" evidence="1">
    <location>
        <begin position="752"/>
        <end position="762"/>
    </location>
</feature>
<feature type="compositionally biased region" description="Polar residues" evidence="1">
    <location>
        <begin position="308"/>
        <end position="317"/>
    </location>
</feature>
<keyword evidence="3" id="KW-1185">Reference proteome</keyword>
<proteinExistence type="predicted"/>